<sequence length="119" mass="12899">MCFVTVSLLWHLLLPELCIYPTLSVLFCGGMHTVSYRSTISTTSREANKAATPMGMKTMLTSMNAEMTHFGVRIGLQAGSSCCVNLEYLGRLVFLLGAAESADPLPAVALEEGAWLLIR</sequence>
<dbReference type="EMBL" id="GGEC01043007">
    <property type="protein sequence ID" value="MBX23491.1"/>
    <property type="molecule type" value="Transcribed_RNA"/>
</dbReference>
<protein>
    <submittedName>
        <fullName evidence="1">Uncharacterized protein MANES_03G079600</fullName>
    </submittedName>
</protein>
<organism evidence="1">
    <name type="scientific">Rhizophora mucronata</name>
    <name type="common">Asiatic mangrove</name>
    <dbReference type="NCBI Taxonomy" id="61149"/>
    <lineage>
        <taxon>Eukaryota</taxon>
        <taxon>Viridiplantae</taxon>
        <taxon>Streptophyta</taxon>
        <taxon>Embryophyta</taxon>
        <taxon>Tracheophyta</taxon>
        <taxon>Spermatophyta</taxon>
        <taxon>Magnoliopsida</taxon>
        <taxon>eudicotyledons</taxon>
        <taxon>Gunneridae</taxon>
        <taxon>Pentapetalae</taxon>
        <taxon>rosids</taxon>
        <taxon>fabids</taxon>
        <taxon>Malpighiales</taxon>
        <taxon>Rhizophoraceae</taxon>
        <taxon>Rhizophora</taxon>
    </lineage>
</organism>
<dbReference type="AlphaFoldDB" id="A0A2P2LZW0"/>
<proteinExistence type="predicted"/>
<evidence type="ECO:0000313" key="1">
    <source>
        <dbReference type="EMBL" id="MBX23491.1"/>
    </source>
</evidence>
<accession>A0A2P2LZW0</accession>
<reference evidence="1" key="1">
    <citation type="submission" date="2018-02" db="EMBL/GenBank/DDBJ databases">
        <title>Rhizophora mucronata_Transcriptome.</title>
        <authorList>
            <person name="Meera S.P."/>
            <person name="Sreeshan A."/>
            <person name="Augustine A."/>
        </authorList>
    </citation>
    <scope>NUCLEOTIDE SEQUENCE</scope>
    <source>
        <tissue evidence="1">Leaf</tissue>
    </source>
</reference>
<name>A0A2P2LZW0_RHIMU</name>